<organism evidence="1 2">
    <name type="scientific">Arabis nemorensis</name>
    <dbReference type="NCBI Taxonomy" id="586526"/>
    <lineage>
        <taxon>Eukaryota</taxon>
        <taxon>Viridiplantae</taxon>
        <taxon>Streptophyta</taxon>
        <taxon>Embryophyta</taxon>
        <taxon>Tracheophyta</taxon>
        <taxon>Spermatophyta</taxon>
        <taxon>Magnoliopsida</taxon>
        <taxon>eudicotyledons</taxon>
        <taxon>Gunneridae</taxon>
        <taxon>Pentapetalae</taxon>
        <taxon>rosids</taxon>
        <taxon>malvids</taxon>
        <taxon>Brassicales</taxon>
        <taxon>Brassicaceae</taxon>
        <taxon>Arabideae</taxon>
        <taxon>Arabis</taxon>
    </lineage>
</organism>
<dbReference type="PANTHER" id="PTHR31672">
    <property type="entry name" value="BNACNNG10540D PROTEIN"/>
    <property type="match status" value="1"/>
</dbReference>
<proteinExistence type="predicted"/>
<dbReference type="EMBL" id="CABITT030000001">
    <property type="protein sequence ID" value="VVA92013.1"/>
    <property type="molecule type" value="Genomic_DNA"/>
</dbReference>
<evidence type="ECO:0008006" key="3">
    <source>
        <dbReference type="Google" id="ProtNLM"/>
    </source>
</evidence>
<dbReference type="PANTHER" id="PTHR31672:SF13">
    <property type="entry name" value="F-BOX PROTEIN CPR30-LIKE"/>
    <property type="match status" value="1"/>
</dbReference>
<reference evidence="1" key="1">
    <citation type="submission" date="2019-07" db="EMBL/GenBank/DDBJ databases">
        <authorList>
            <person name="Dittberner H."/>
        </authorList>
    </citation>
    <scope>NUCLEOTIDE SEQUENCE [LARGE SCALE GENOMIC DNA]</scope>
</reference>
<accession>A0A565ASZ5</accession>
<name>A0A565ASZ5_9BRAS</name>
<sequence>MMRCTNRSIRSHIFDDPTFEIRYFSRVGSNPPFLVRPSSTPRQWSLLRRKSPHNKFRFLDHHLSDDPSYKTTSTAFAVDQIDRTTQRFIIVCVIKLVSLSYIRTYRFKINAGDSWRLSKTRIPCSASEFMKPVYLDGTFHWLKEDGRSIIAFNHETEQARRIPIKFHRKRDTKLLLGASDDHQLTLISAREEEAISVFALENNSLTDPKWILVRLIEFEAVQQSKQLYWNVEVFDGKCLLVRTMKDQDNDTLVHGYDLRANKWEVVGLIPGWCDANRDFYQFKPS</sequence>
<dbReference type="AlphaFoldDB" id="A0A565ASZ5"/>
<comment type="caution">
    <text evidence="1">The sequence shown here is derived from an EMBL/GenBank/DDBJ whole genome shotgun (WGS) entry which is preliminary data.</text>
</comment>
<dbReference type="Proteomes" id="UP000489600">
    <property type="component" value="Unassembled WGS sequence"/>
</dbReference>
<gene>
    <name evidence="1" type="ORF">ANE_LOCUS2458</name>
</gene>
<keyword evidence="2" id="KW-1185">Reference proteome</keyword>
<evidence type="ECO:0000313" key="1">
    <source>
        <dbReference type="EMBL" id="VVA92013.1"/>
    </source>
</evidence>
<protein>
    <recommendedName>
        <fullName evidence="3">F-box associated domain-containing protein</fullName>
    </recommendedName>
</protein>
<dbReference type="OrthoDB" id="1094363at2759"/>
<evidence type="ECO:0000313" key="2">
    <source>
        <dbReference type="Proteomes" id="UP000489600"/>
    </source>
</evidence>
<dbReference type="InterPro" id="IPR050796">
    <property type="entry name" value="SCF_F-box_component"/>
</dbReference>